<reference evidence="3" key="1">
    <citation type="submission" date="2018-05" db="EMBL/GenBank/DDBJ databases">
        <title>Genome sequencing of Phenylobacterium sp. HYN0004.</title>
        <authorList>
            <person name="Yi H."/>
            <person name="Baek C."/>
        </authorList>
    </citation>
    <scope>NUCLEOTIDE SEQUENCE [LARGE SCALE GENOMIC DNA]</scope>
    <source>
        <strain evidence="3">HYN0004</strain>
    </source>
</reference>
<dbReference type="OrthoDB" id="9803532at2"/>
<sequence>MMLARVADSLYWIGRYVERAEHMCRLADVLLNATLDRTESSGQVARMVISAVTDGEPEGELTPWDAALAMTMDSEDGDSVTAALARARENARQVRDQLTTETWERLNLIYLRVTGPKASREFTDAPSQFLHDIIADLHLFKGAADATMSHGEGWGFLQLGVFIERAQLTGRLLQAGFGRSLGRPVTEHAAMTALLRMSCALEPYLRKHTADIQPRLIRQFLMFDEDFPRSLRFATARIEEHLSGVGRNVDLGGAAGPERLAGRLKARLLYAEAETLTPEDSDLLVATVLEECARLHAGIYDTFVAYSLEMRLPA</sequence>
<dbReference type="InterPro" id="IPR051680">
    <property type="entry name" value="ATP-dep_Glu-Cys_Ligase-2"/>
</dbReference>
<keyword evidence="3" id="KW-1185">Reference proteome</keyword>
<gene>
    <name evidence="2" type="ORF">HYN04_05760</name>
</gene>
<proteinExistence type="predicted"/>
<dbReference type="Pfam" id="PF04168">
    <property type="entry name" value="Alpha-E"/>
    <property type="match status" value="1"/>
</dbReference>
<dbReference type="InterPro" id="IPR007296">
    <property type="entry name" value="DUF403"/>
</dbReference>
<evidence type="ECO:0000313" key="2">
    <source>
        <dbReference type="EMBL" id="AWM77312.1"/>
    </source>
</evidence>
<protein>
    <recommendedName>
        <fullName evidence="1">DUF403 domain-containing protein</fullName>
    </recommendedName>
</protein>
<dbReference type="PANTHER" id="PTHR34595:SF7">
    <property type="entry name" value="SLL1039 PROTEIN"/>
    <property type="match status" value="1"/>
</dbReference>
<dbReference type="Proteomes" id="UP000247763">
    <property type="component" value="Chromosome"/>
</dbReference>
<dbReference type="EMBL" id="CP029479">
    <property type="protein sequence ID" value="AWM77312.1"/>
    <property type="molecule type" value="Genomic_DNA"/>
</dbReference>
<organism evidence="2 3">
    <name type="scientific">Phenylobacterium parvum</name>
    <dbReference type="NCBI Taxonomy" id="2201350"/>
    <lineage>
        <taxon>Bacteria</taxon>
        <taxon>Pseudomonadati</taxon>
        <taxon>Pseudomonadota</taxon>
        <taxon>Alphaproteobacteria</taxon>
        <taxon>Caulobacterales</taxon>
        <taxon>Caulobacteraceae</taxon>
        <taxon>Phenylobacterium</taxon>
    </lineage>
</organism>
<dbReference type="AlphaFoldDB" id="A0A2Z3HPY2"/>
<dbReference type="PANTHER" id="PTHR34595">
    <property type="entry name" value="BLR5612 PROTEIN"/>
    <property type="match status" value="1"/>
</dbReference>
<dbReference type="RefSeq" id="WP_110449879.1">
    <property type="nucleotide sequence ID" value="NZ_CP029479.1"/>
</dbReference>
<evidence type="ECO:0000259" key="1">
    <source>
        <dbReference type="Pfam" id="PF04168"/>
    </source>
</evidence>
<evidence type="ECO:0000313" key="3">
    <source>
        <dbReference type="Proteomes" id="UP000247763"/>
    </source>
</evidence>
<name>A0A2Z3HPY2_9CAUL</name>
<dbReference type="KEGG" id="phb:HYN04_05760"/>
<accession>A0A2Z3HPY2</accession>
<feature type="domain" description="DUF403" evidence="1">
    <location>
        <begin position="2"/>
        <end position="303"/>
    </location>
</feature>